<comment type="caution">
    <text evidence="1">The sequence shown here is derived from an EMBL/GenBank/DDBJ whole genome shotgun (WGS) entry which is preliminary data.</text>
</comment>
<keyword evidence="2" id="KW-1185">Reference proteome</keyword>
<proteinExistence type="predicted"/>
<evidence type="ECO:0000313" key="1">
    <source>
        <dbReference type="EMBL" id="GAA1870892.1"/>
    </source>
</evidence>
<gene>
    <name evidence="1" type="ORF">GCM10009836_59470</name>
</gene>
<dbReference type="RefSeq" id="WP_344424507.1">
    <property type="nucleotide sequence ID" value="NZ_BAAAQK010000025.1"/>
</dbReference>
<sequence length="78" mass="8245">MNAVVVAVGLAGLIALSIAVGAGIARGEAEKERERLRAVEWDLWLREHEIVSAAELGGCPCCALLRARADLQSPPPQV</sequence>
<dbReference type="Proteomes" id="UP001500449">
    <property type="component" value="Unassembled WGS sequence"/>
</dbReference>
<reference evidence="1 2" key="1">
    <citation type="journal article" date="2019" name="Int. J. Syst. Evol. Microbiol.">
        <title>The Global Catalogue of Microorganisms (GCM) 10K type strain sequencing project: providing services to taxonomists for standard genome sequencing and annotation.</title>
        <authorList>
            <consortium name="The Broad Institute Genomics Platform"/>
            <consortium name="The Broad Institute Genome Sequencing Center for Infectious Disease"/>
            <person name="Wu L."/>
            <person name="Ma J."/>
        </authorList>
    </citation>
    <scope>NUCLEOTIDE SEQUENCE [LARGE SCALE GENOMIC DNA]</scope>
    <source>
        <strain evidence="1 2">JCM 16009</strain>
    </source>
</reference>
<organism evidence="1 2">
    <name type="scientific">Pseudonocardia ailaonensis</name>
    <dbReference type="NCBI Taxonomy" id="367279"/>
    <lineage>
        <taxon>Bacteria</taxon>
        <taxon>Bacillati</taxon>
        <taxon>Actinomycetota</taxon>
        <taxon>Actinomycetes</taxon>
        <taxon>Pseudonocardiales</taxon>
        <taxon>Pseudonocardiaceae</taxon>
        <taxon>Pseudonocardia</taxon>
    </lineage>
</organism>
<accession>A0ABN2NIM3</accession>
<evidence type="ECO:0000313" key="2">
    <source>
        <dbReference type="Proteomes" id="UP001500449"/>
    </source>
</evidence>
<name>A0ABN2NIM3_9PSEU</name>
<dbReference type="EMBL" id="BAAAQK010000025">
    <property type="protein sequence ID" value="GAA1870892.1"/>
    <property type="molecule type" value="Genomic_DNA"/>
</dbReference>
<protein>
    <submittedName>
        <fullName evidence="1">Uncharacterized protein</fullName>
    </submittedName>
</protein>